<dbReference type="Gene3D" id="3.10.50.40">
    <property type="match status" value="1"/>
</dbReference>
<dbReference type="AlphaFoldDB" id="A0A2S0PC93"/>
<feature type="signal peptide" evidence="7">
    <location>
        <begin position="1"/>
        <end position="20"/>
    </location>
</feature>
<dbReference type="STRING" id="1122240.GCA_000620105_01542"/>
<dbReference type="InterPro" id="IPR023058">
    <property type="entry name" value="PPIase_PpiC_CS"/>
</dbReference>
<evidence type="ECO:0000259" key="8">
    <source>
        <dbReference type="PROSITE" id="PS50198"/>
    </source>
</evidence>
<name>A0A2S0PC93_9NEIS</name>
<accession>A0A2S0PC93</accession>
<dbReference type="RefSeq" id="WP_028498874.1">
    <property type="nucleotide sequence ID" value="NZ_CP028519.1"/>
</dbReference>
<organism evidence="9 10">
    <name type="scientific">Microvirgula aerodenitrificans</name>
    <dbReference type="NCBI Taxonomy" id="57480"/>
    <lineage>
        <taxon>Bacteria</taxon>
        <taxon>Pseudomonadati</taxon>
        <taxon>Pseudomonadota</taxon>
        <taxon>Betaproteobacteria</taxon>
        <taxon>Neisseriales</taxon>
        <taxon>Aquaspirillaceae</taxon>
        <taxon>Microvirgula</taxon>
    </lineage>
</organism>
<evidence type="ECO:0000256" key="7">
    <source>
        <dbReference type="SAM" id="SignalP"/>
    </source>
</evidence>
<dbReference type="PANTHER" id="PTHR47245:SF2">
    <property type="entry name" value="PEPTIDYL-PROLYL CIS-TRANS ISOMERASE HP_0175-RELATED"/>
    <property type="match status" value="1"/>
</dbReference>
<gene>
    <name evidence="9" type="ORF">DAI18_13735</name>
</gene>
<dbReference type="Pfam" id="PF00639">
    <property type="entry name" value="Rotamase"/>
    <property type="match status" value="1"/>
</dbReference>
<evidence type="ECO:0000313" key="9">
    <source>
        <dbReference type="EMBL" id="AVY94986.1"/>
    </source>
</evidence>
<dbReference type="KEGG" id="maer:DAI18_13735"/>
<evidence type="ECO:0000256" key="4">
    <source>
        <dbReference type="ARBA" id="ARBA00023110"/>
    </source>
</evidence>
<dbReference type="EMBL" id="CP028519">
    <property type="protein sequence ID" value="AVY94986.1"/>
    <property type="molecule type" value="Genomic_DNA"/>
</dbReference>
<comment type="catalytic activity">
    <reaction evidence="1">
        <text>[protein]-peptidylproline (omega=180) = [protein]-peptidylproline (omega=0)</text>
        <dbReference type="Rhea" id="RHEA:16237"/>
        <dbReference type="Rhea" id="RHEA-COMP:10747"/>
        <dbReference type="Rhea" id="RHEA-COMP:10748"/>
        <dbReference type="ChEBI" id="CHEBI:83833"/>
        <dbReference type="ChEBI" id="CHEBI:83834"/>
        <dbReference type="EC" id="5.2.1.8"/>
    </reaction>
</comment>
<evidence type="ECO:0000256" key="6">
    <source>
        <dbReference type="PROSITE-ProRule" id="PRU00278"/>
    </source>
</evidence>
<proteinExistence type="inferred from homology"/>
<dbReference type="SUPFAM" id="SSF54534">
    <property type="entry name" value="FKBP-like"/>
    <property type="match status" value="1"/>
</dbReference>
<dbReference type="EC" id="5.2.1.8" evidence="3"/>
<evidence type="ECO:0000256" key="3">
    <source>
        <dbReference type="ARBA" id="ARBA00013194"/>
    </source>
</evidence>
<dbReference type="GO" id="GO:0003755">
    <property type="term" value="F:peptidyl-prolyl cis-trans isomerase activity"/>
    <property type="evidence" value="ECO:0007669"/>
    <property type="project" value="UniProtKB-KW"/>
</dbReference>
<keyword evidence="4 6" id="KW-0697">Rotamase</keyword>
<evidence type="ECO:0000256" key="1">
    <source>
        <dbReference type="ARBA" id="ARBA00000971"/>
    </source>
</evidence>
<feature type="domain" description="PpiC" evidence="8">
    <location>
        <begin position="127"/>
        <end position="218"/>
    </location>
</feature>
<dbReference type="OrthoDB" id="14196at2"/>
<dbReference type="PROSITE" id="PS01096">
    <property type="entry name" value="PPIC_PPIASE_1"/>
    <property type="match status" value="1"/>
</dbReference>
<dbReference type="PANTHER" id="PTHR47245">
    <property type="entry name" value="PEPTIDYLPROLYL ISOMERASE"/>
    <property type="match status" value="1"/>
</dbReference>
<protein>
    <recommendedName>
        <fullName evidence="3">peptidylprolyl isomerase</fullName>
        <ecNumber evidence="3">5.2.1.8</ecNumber>
    </recommendedName>
</protein>
<comment type="similarity">
    <text evidence="2">Belongs to the PpiC/parvulin rotamase family.</text>
</comment>
<dbReference type="Proteomes" id="UP000244173">
    <property type="component" value="Chromosome"/>
</dbReference>
<evidence type="ECO:0000256" key="2">
    <source>
        <dbReference type="ARBA" id="ARBA00007656"/>
    </source>
</evidence>
<dbReference type="Gene3D" id="1.10.8.1040">
    <property type="match status" value="1"/>
</dbReference>
<keyword evidence="10" id="KW-1185">Reference proteome</keyword>
<dbReference type="InterPro" id="IPR050245">
    <property type="entry name" value="PrsA_foldase"/>
</dbReference>
<keyword evidence="5 6" id="KW-0413">Isomerase</keyword>
<feature type="chain" id="PRO_5015601972" description="peptidylprolyl isomerase" evidence="7">
    <location>
        <begin position="21"/>
        <end position="257"/>
    </location>
</feature>
<dbReference type="InterPro" id="IPR046357">
    <property type="entry name" value="PPIase_dom_sf"/>
</dbReference>
<keyword evidence="7" id="KW-0732">Signal</keyword>
<evidence type="ECO:0000256" key="5">
    <source>
        <dbReference type="ARBA" id="ARBA00023235"/>
    </source>
</evidence>
<evidence type="ECO:0000313" key="10">
    <source>
        <dbReference type="Proteomes" id="UP000244173"/>
    </source>
</evidence>
<reference evidence="9 10" key="1">
    <citation type="submission" date="2018-04" db="EMBL/GenBank/DDBJ databases">
        <title>Denitrifier Microvirgula.</title>
        <authorList>
            <person name="Anderson E."/>
            <person name="Jang J."/>
            <person name="Ishii S."/>
        </authorList>
    </citation>
    <scope>NUCLEOTIDE SEQUENCE [LARGE SCALE GENOMIC DNA]</scope>
    <source>
        <strain evidence="9 10">BE2.4</strain>
    </source>
</reference>
<dbReference type="InterPro" id="IPR000297">
    <property type="entry name" value="PPIase_PpiC"/>
</dbReference>
<dbReference type="PROSITE" id="PS50198">
    <property type="entry name" value="PPIC_PPIASE_2"/>
    <property type="match status" value="1"/>
</dbReference>
<sequence>MRKLLTLSLLAATLAAPAFSAQGIQVNGTLVPQARVDAFVKQMTAQGQPDSPELRNAARDRVVMTELLRQEAVKKGLDKSPEYKSELENVQSALLANLYVRDYMKSHPISEAELKAEYEQMKSQMHQKTYHARHILVKTEAEARAVIDQLKKGKKFEDLARARSLDTGSKDNGGDLGFVDPAQLVPEFANVMTKLAKGQITQTPVKSQFGWHVIQLVDSKDADFPPFDQVKAQLEQQVQGKRFDAFLNQLKTQAKVQ</sequence>